<dbReference type="InterPro" id="IPR056130">
    <property type="entry name" value="DUF7713"/>
</dbReference>
<accession>A0A1D3TUQ5</accession>
<dbReference type="Pfam" id="PF24735">
    <property type="entry name" value="DUF7686"/>
    <property type="match status" value="1"/>
</dbReference>
<gene>
    <name evidence="4" type="ORF">SAMN05421730_101386</name>
</gene>
<dbReference type="InterPro" id="IPR056103">
    <property type="entry name" value="DUF7686"/>
</dbReference>
<dbReference type="EMBL" id="FMKA01000013">
    <property type="protein sequence ID" value="SCP97782.1"/>
    <property type="molecule type" value="Genomic_DNA"/>
</dbReference>
<dbReference type="STRING" id="1619234.SAMN05421730_101386"/>
<evidence type="ECO:0000313" key="4">
    <source>
        <dbReference type="EMBL" id="SCP97782.1"/>
    </source>
</evidence>
<feature type="domain" description="DUF7713" evidence="3">
    <location>
        <begin position="127"/>
        <end position="185"/>
    </location>
</feature>
<protein>
    <submittedName>
        <fullName evidence="4">Uncharacterized protein</fullName>
    </submittedName>
</protein>
<dbReference type="Proteomes" id="UP000199315">
    <property type="component" value="Unassembled WGS sequence"/>
</dbReference>
<dbReference type="Pfam" id="PF24734">
    <property type="entry name" value="DUF7685"/>
    <property type="match status" value="1"/>
</dbReference>
<evidence type="ECO:0000313" key="5">
    <source>
        <dbReference type="Proteomes" id="UP000199315"/>
    </source>
</evidence>
<evidence type="ECO:0000259" key="1">
    <source>
        <dbReference type="Pfam" id="PF24734"/>
    </source>
</evidence>
<sequence length="289" mass="33534">MLCDCCKKEESVIQISGVGHFCMKCHNDRMLKHFEKQDDFNYQETIYIYEKNGTVHQFELKHLILGAIVSWEATEVGGGYHVKEISHIDDDTGVVINRFYQKIITAVRSKTIEKRGTEHRIDNLLLRNEQYYSLANKGTISIEDNRHGDIVFRIDGEVFTPDEMAKMLGSYAGFSMQYQIHDATEPVLAEDELLMSVKVGKKQLTEDLLENINRYSDGENFISYKDVSNFDEAVGSIIDRLELLYNSFRRDEAKEIGKELIRILQDIETDDDWFPDNMVDIIRNIIDRI</sequence>
<dbReference type="InterPro" id="IPR056102">
    <property type="entry name" value="DUF7685"/>
</dbReference>
<reference evidence="4 5" key="1">
    <citation type="submission" date="2016-09" db="EMBL/GenBank/DDBJ databases">
        <authorList>
            <person name="Capua I."/>
            <person name="De Benedictis P."/>
            <person name="Joannis T."/>
            <person name="Lombin L.H."/>
            <person name="Cattoli G."/>
        </authorList>
    </citation>
    <scope>NUCLEOTIDE SEQUENCE [LARGE SCALE GENOMIC DNA]</scope>
    <source>
        <strain evidence="4 5">GluBS11</strain>
    </source>
</reference>
<dbReference type="Pfam" id="PF24828">
    <property type="entry name" value="DUF7713"/>
    <property type="match status" value="1"/>
</dbReference>
<evidence type="ECO:0000259" key="2">
    <source>
        <dbReference type="Pfam" id="PF24735"/>
    </source>
</evidence>
<name>A0A1D3TUQ5_9FIRM</name>
<feature type="domain" description="DUF7686" evidence="2">
    <location>
        <begin position="41"/>
        <end position="107"/>
    </location>
</feature>
<dbReference type="AlphaFoldDB" id="A0A1D3TUQ5"/>
<proteinExistence type="predicted"/>
<organism evidence="4 5">
    <name type="scientific">Anaerobium acetethylicum</name>
    <dbReference type="NCBI Taxonomy" id="1619234"/>
    <lineage>
        <taxon>Bacteria</taxon>
        <taxon>Bacillati</taxon>
        <taxon>Bacillota</taxon>
        <taxon>Clostridia</taxon>
        <taxon>Lachnospirales</taxon>
        <taxon>Lachnospiraceae</taxon>
        <taxon>Anaerobium</taxon>
    </lineage>
</organism>
<keyword evidence="5" id="KW-1185">Reference proteome</keyword>
<feature type="domain" description="DUF7685" evidence="1">
    <location>
        <begin position="3"/>
        <end position="35"/>
    </location>
</feature>
<evidence type="ECO:0000259" key="3">
    <source>
        <dbReference type="Pfam" id="PF24828"/>
    </source>
</evidence>